<dbReference type="EMBL" id="UXUI01008343">
    <property type="protein sequence ID" value="VDD91263.1"/>
    <property type="molecule type" value="Genomic_DNA"/>
</dbReference>
<feature type="compositionally biased region" description="Polar residues" evidence="16">
    <location>
        <begin position="59"/>
        <end position="72"/>
    </location>
</feature>
<evidence type="ECO:0000256" key="6">
    <source>
        <dbReference type="ARBA" id="ARBA00022618"/>
    </source>
</evidence>
<evidence type="ECO:0000256" key="7">
    <source>
        <dbReference type="ARBA" id="ARBA00022723"/>
    </source>
</evidence>
<keyword evidence="7" id="KW-0479">Metal-binding</keyword>
<sequence length="255" mass="28932">MSTDKANINPLIAKPMKDGCLLCLICNTQVKSKVWVAHSKGRKHLENIKLLKMRHAEQSSMIQTQVPQTSLGSGKRVANSLQESLPPSAKKKKEEPEEQQAETSYNGEKTPWQKTKDSGGTRSEKPVSKHTIAGVPEGFFDDEMIDSRVEETVEKQAKMEEEYAAFKKELEDAENEQEKENDVEEETFSLERDVSHIDEHIAGWKALNKLEIHREEIAATTNVCSELTQNSEMSDEDEADSDCIEDLSWRNKHFL</sequence>
<evidence type="ECO:0000256" key="2">
    <source>
        <dbReference type="ARBA" id="ARBA00004324"/>
    </source>
</evidence>
<keyword evidence="13" id="KW-0131">Cell cycle</keyword>
<evidence type="ECO:0000259" key="17">
    <source>
        <dbReference type="SMART" id="SM00451"/>
    </source>
</evidence>
<evidence type="ECO:0000256" key="8">
    <source>
        <dbReference type="ARBA" id="ARBA00022771"/>
    </source>
</evidence>
<feature type="region of interest" description="Disordered" evidence="16">
    <location>
        <begin position="59"/>
        <end position="127"/>
    </location>
</feature>
<evidence type="ECO:0000256" key="3">
    <source>
        <dbReference type="ARBA" id="ARBA00017358"/>
    </source>
</evidence>
<evidence type="ECO:0000256" key="12">
    <source>
        <dbReference type="ARBA" id="ARBA00023242"/>
    </source>
</evidence>
<evidence type="ECO:0000313" key="20">
    <source>
        <dbReference type="WBParaSite" id="EVEC_0000641901-mRNA-1"/>
    </source>
</evidence>
<evidence type="ECO:0000256" key="5">
    <source>
        <dbReference type="ARBA" id="ARBA00022473"/>
    </source>
</evidence>
<feature type="domain" description="U1-type" evidence="17">
    <location>
        <begin position="18"/>
        <end position="51"/>
    </location>
</feature>
<dbReference type="GO" id="GO:0008270">
    <property type="term" value="F:zinc ion binding"/>
    <property type="evidence" value="ECO:0007669"/>
    <property type="project" value="UniProtKB-KW"/>
</dbReference>
<accession>A0A0N4V7X7</accession>
<dbReference type="GO" id="GO:0005681">
    <property type="term" value="C:spliceosomal complex"/>
    <property type="evidence" value="ECO:0007669"/>
    <property type="project" value="InterPro"/>
</dbReference>
<dbReference type="GO" id="GO:0003676">
    <property type="term" value="F:nucleic acid binding"/>
    <property type="evidence" value="ECO:0007669"/>
    <property type="project" value="InterPro"/>
</dbReference>
<evidence type="ECO:0000256" key="9">
    <source>
        <dbReference type="ARBA" id="ARBA00022776"/>
    </source>
</evidence>
<keyword evidence="8" id="KW-0863">Zinc-finger</keyword>
<keyword evidence="11 15" id="KW-0175">Coiled coil</keyword>
<evidence type="ECO:0000313" key="18">
    <source>
        <dbReference type="EMBL" id="VDD91263.1"/>
    </source>
</evidence>
<protein>
    <recommendedName>
        <fullName evidence="3">Zinc finger protein 830</fullName>
    </recommendedName>
    <alternativeName>
        <fullName evidence="14">Coiled-coil domain-containing protein 16</fullName>
    </alternativeName>
</protein>
<dbReference type="AlphaFoldDB" id="A0A0N4V7X7"/>
<evidence type="ECO:0000256" key="11">
    <source>
        <dbReference type="ARBA" id="ARBA00023054"/>
    </source>
</evidence>
<dbReference type="GO" id="GO:0033260">
    <property type="term" value="P:nuclear DNA replication"/>
    <property type="evidence" value="ECO:0007669"/>
    <property type="project" value="TreeGrafter"/>
</dbReference>
<dbReference type="PANTHER" id="PTHR13278:SF0">
    <property type="entry name" value="ZINC FINGER PROTEIN 830"/>
    <property type="match status" value="1"/>
</dbReference>
<proteinExistence type="predicted"/>
<reference evidence="20" key="1">
    <citation type="submission" date="2017-02" db="UniProtKB">
        <authorList>
            <consortium name="WormBaseParasite"/>
        </authorList>
    </citation>
    <scope>IDENTIFICATION</scope>
</reference>
<keyword evidence="9" id="KW-0498">Mitosis</keyword>
<gene>
    <name evidence="18" type="ORF">EVEC_LOCUS6014</name>
</gene>
<evidence type="ECO:0000256" key="10">
    <source>
        <dbReference type="ARBA" id="ARBA00022833"/>
    </source>
</evidence>
<evidence type="ECO:0000256" key="14">
    <source>
        <dbReference type="ARBA" id="ARBA00030672"/>
    </source>
</evidence>
<dbReference type="InterPro" id="IPR036236">
    <property type="entry name" value="Znf_C2H2_sf"/>
</dbReference>
<dbReference type="OrthoDB" id="77607at2759"/>
<dbReference type="Pfam" id="PF23406">
    <property type="entry name" value="ZNF380_CC"/>
    <property type="match status" value="1"/>
</dbReference>
<dbReference type="PANTHER" id="PTHR13278">
    <property type="entry name" value="ZINC FINGER PROTEIN 830"/>
    <property type="match status" value="1"/>
</dbReference>
<keyword evidence="4" id="KW-0158">Chromosome</keyword>
<comment type="subcellular location">
    <subcellularLocation>
        <location evidence="1">Chromosome</location>
    </subcellularLocation>
    <subcellularLocation>
        <location evidence="2">Nucleus speckle</location>
    </subcellularLocation>
</comment>
<dbReference type="InterPro" id="IPR003604">
    <property type="entry name" value="Matrin/U1-like-C_Znf_C2H2"/>
</dbReference>
<feature type="coiled-coil region" evidence="15">
    <location>
        <begin position="149"/>
        <end position="230"/>
    </location>
</feature>
<dbReference type="InterPro" id="IPR059039">
    <property type="entry name" value="ZNF380_CC"/>
</dbReference>
<evidence type="ECO:0000256" key="15">
    <source>
        <dbReference type="SAM" id="Coils"/>
    </source>
</evidence>
<organism evidence="20">
    <name type="scientific">Enterobius vermicularis</name>
    <name type="common">Human pinworm</name>
    <dbReference type="NCBI Taxonomy" id="51028"/>
    <lineage>
        <taxon>Eukaryota</taxon>
        <taxon>Metazoa</taxon>
        <taxon>Ecdysozoa</taxon>
        <taxon>Nematoda</taxon>
        <taxon>Chromadorea</taxon>
        <taxon>Rhabditida</taxon>
        <taxon>Spirurina</taxon>
        <taxon>Oxyuridomorpha</taxon>
        <taxon>Oxyuroidea</taxon>
        <taxon>Oxyuridae</taxon>
        <taxon>Enterobius</taxon>
    </lineage>
</organism>
<dbReference type="Proteomes" id="UP000274131">
    <property type="component" value="Unassembled WGS sequence"/>
</dbReference>
<dbReference type="GO" id="GO:0051301">
    <property type="term" value="P:cell division"/>
    <property type="evidence" value="ECO:0007669"/>
    <property type="project" value="UniProtKB-KW"/>
</dbReference>
<keyword evidence="10" id="KW-0862">Zinc</keyword>
<dbReference type="InterPro" id="IPR040050">
    <property type="entry name" value="ZNF830-like"/>
</dbReference>
<dbReference type="STRING" id="51028.A0A0N4V7X7"/>
<dbReference type="GO" id="GO:0016607">
    <property type="term" value="C:nuclear speck"/>
    <property type="evidence" value="ECO:0007669"/>
    <property type="project" value="UniProtKB-SubCell"/>
</dbReference>
<keyword evidence="19" id="KW-1185">Reference proteome</keyword>
<keyword evidence="5" id="KW-0217">Developmental protein</keyword>
<dbReference type="SUPFAM" id="SSF57667">
    <property type="entry name" value="beta-beta-alpha zinc fingers"/>
    <property type="match status" value="1"/>
</dbReference>
<name>A0A0N4V7X7_ENTVE</name>
<reference evidence="18 19" key="2">
    <citation type="submission" date="2018-10" db="EMBL/GenBank/DDBJ databases">
        <authorList>
            <consortium name="Pathogen Informatics"/>
        </authorList>
    </citation>
    <scope>NUCLEOTIDE SEQUENCE [LARGE SCALE GENOMIC DNA]</scope>
</reference>
<evidence type="ECO:0000256" key="1">
    <source>
        <dbReference type="ARBA" id="ARBA00004286"/>
    </source>
</evidence>
<evidence type="ECO:0000256" key="16">
    <source>
        <dbReference type="SAM" id="MobiDB-lite"/>
    </source>
</evidence>
<feature type="compositionally biased region" description="Basic and acidic residues" evidence="16">
    <location>
        <begin position="114"/>
        <end position="127"/>
    </location>
</feature>
<dbReference type="WBParaSite" id="EVEC_0000641901-mRNA-1">
    <property type="protein sequence ID" value="EVEC_0000641901-mRNA-1"/>
    <property type="gene ID" value="EVEC_0000641901"/>
</dbReference>
<evidence type="ECO:0000256" key="13">
    <source>
        <dbReference type="ARBA" id="ARBA00023306"/>
    </source>
</evidence>
<dbReference type="GO" id="GO:0005694">
    <property type="term" value="C:chromosome"/>
    <property type="evidence" value="ECO:0007669"/>
    <property type="project" value="UniProtKB-SubCell"/>
</dbReference>
<dbReference type="GO" id="GO:0033314">
    <property type="term" value="P:mitotic DNA replication checkpoint signaling"/>
    <property type="evidence" value="ECO:0007669"/>
    <property type="project" value="TreeGrafter"/>
</dbReference>
<evidence type="ECO:0000313" key="19">
    <source>
        <dbReference type="Proteomes" id="UP000274131"/>
    </source>
</evidence>
<dbReference type="GO" id="GO:0044773">
    <property type="term" value="P:mitotic DNA damage checkpoint signaling"/>
    <property type="evidence" value="ECO:0007669"/>
    <property type="project" value="TreeGrafter"/>
</dbReference>
<keyword evidence="6" id="KW-0132">Cell division</keyword>
<keyword evidence="12" id="KW-0539">Nucleus</keyword>
<evidence type="ECO:0000256" key="4">
    <source>
        <dbReference type="ARBA" id="ARBA00022454"/>
    </source>
</evidence>
<dbReference type="SMART" id="SM00451">
    <property type="entry name" value="ZnF_U1"/>
    <property type="match status" value="1"/>
</dbReference>